<name>A0ABT1ATT3_9FLAO</name>
<organism evidence="9 10">
    <name type="scientific">Robiginitalea marina</name>
    <dbReference type="NCBI Taxonomy" id="2954105"/>
    <lineage>
        <taxon>Bacteria</taxon>
        <taxon>Pseudomonadati</taxon>
        <taxon>Bacteroidota</taxon>
        <taxon>Flavobacteriia</taxon>
        <taxon>Flavobacteriales</taxon>
        <taxon>Flavobacteriaceae</taxon>
        <taxon>Robiginitalea</taxon>
    </lineage>
</organism>
<comment type="pathway">
    <text evidence="3">Amino-acid biosynthesis; L-leucine biosynthesis; L-leucine from 3-methyl-2-oxobutanoate: step 4/4.</text>
</comment>
<evidence type="ECO:0000256" key="1">
    <source>
        <dbReference type="ARBA" id="ARBA00004824"/>
    </source>
</evidence>
<evidence type="ECO:0000256" key="7">
    <source>
        <dbReference type="ARBA" id="ARBA00048798"/>
    </source>
</evidence>
<dbReference type="SUPFAM" id="SSF56752">
    <property type="entry name" value="D-aminoacid aminotransferase-like PLP-dependent enzymes"/>
    <property type="match status" value="1"/>
</dbReference>
<gene>
    <name evidence="9" type="ORF">NG653_00755</name>
</gene>
<dbReference type="GO" id="GO:0008483">
    <property type="term" value="F:transaminase activity"/>
    <property type="evidence" value="ECO:0007669"/>
    <property type="project" value="UniProtKB-KW"/>
</dbReference>
<keyword evidence="10" id="KW-1185">Reference proteome</keyword>
<evidence type="ECO:0000256" key="3">
    <source>
        <dbReference type="ARBA" id="ARBA00005072"/>
    </source>
</evidence>
<keyword evidence="9" id="KW-0808">Transferase</keyword>
<evidence type="ECO:0000256" key="2">
    <source>
        <dbReference type="ARBA" id="ARBA00004931"/>
    </source>
</evidence>
<evidence type="ECO:0000256" key="4">
    <source>
        <dbReference type="ARBA" id="ARBA00009320"/>
    </source>
</evidence>
<comment type="caution">
    <text evidence="9">The sequence shown here is derived from an EMBL/GenBank/DDBJ whole genome shotgun (WGS) entry which is preliminary data.</text>
</comment>
<dbReference type="Gene3D" id="3.20.10.10">
    <property type="entry name" value="D-amino Acid Aminotransferase, subunit A, domain 2"/>
    <property type="match status" value="1"/>
</dbReference>
<reference evidence="9 10" key="1">
    <citation type="submission" date="2022-06" db="EMBL/GenBank/DDBJ databases">
        <authorList>
            <person name="Xuan X."/>
        </authorList>
    </citation>
    <scope>NUCLEOTIDE SEQUENCE [LARGE SCALE GENOMIC DNA]</scope>
    <source>
        <strain evidence="9 10">2V75</strain>
    </source>
</reference>
<dbReference type="InterPro" id="IPR036038">
    <property type="entry name" value="Aminotransferase-like"/>
</dbReference>
<dbReference type="Pfam" id="PF01063">
    <property type="entry name" value="Aminotran_4"/>
    <property type="match status" value="1"/>
</dbReference>
<comment type="pathway">
    <text evidence="2">Amino-acid biosynthesis; L-valine biosynthesis; L-valine from pyruvate: step 4/4.</text>
</comment>
<comment type="catalytic activity">
    <reaction evidence="8">
        <text>L-leucine + 2-oxoglutarate = 4-methyl-2-oxopentanoate + L-glutamate</text>
        <dbReference type="Rhea" id="RHEA:18321"/>
        <dbReference type="ChEBI" id="CHEBI:16810"/>
        <dbReference type="ChEBI" id="CHEBI:17865"/>
        <dbReference type="ChEBI" id="CHEBI:29985"/>
        <dbReference type="ChEBI" id="CHEBI:57427"/>
        <dbReference type="EC" id="2.6.1.42"/>
    </reaction>
</comment>
<evidence type="ECO:0000256" key="5">
    <source>
        <dbReference type="ARBA" id="ARBA00013053"/>
    </source>
</evidence>
<accession>A0ABT1ATT3</accession>
<comment type="similarity">
    <text evidence="4">Belongs to the class-IV pyridoxal-phosphate-dependent aminotransferase family.</text>
</comment>
<evidence type="ECO:0000256" key="8">
    <source>
        <dbReference type="ARBA" id="ARBA00049229"/>
    </source>
</evidence>
<dbReference type="Proteomes" id="UP001206312">
    <property type="component" value="Unassembled WGS sequence"/>
</dbReference>
<dbReference type="RefSeq" id="WP_252739742.1">
    <property type="nucleotide sequence ID" value="NZ_JAMXIB010000001.1"/>
</dbReference>
<comment type="catalytic activity">
    <reaction evidence="6">
        <text>L-valine + 2-oxoglutarate = 3-methyl-2-oxobutanoate + L-glutamate</text>
        <dbReference type="Rhea" id="RHEA:24813"/>
        <dbReference type="ChEBI" id="CHEBI:11851"/>
        <dbReference type="ChEBI" id="CHEBI:16810"/>
        <dbReference type="ChEBI" id="CHEBI:29985"/>
        <dbReference type="ChEBI" id="CHEBI:57762"/>
        <dbReference type="EC" id="2.6.1.42"/>
    </reaction>
</comment>
<dbReference type="PANTHER" id="PTHR42743:SF11">
    <property type="entry name" value="AMINODEOXYCHORISMATE LYASE"/>
    <property type="match status" value="1"/>
</dbReference>
<dbReference type="Gene3D" id="3.30.470.10">
    <property type="match status" value="1"/>
</dbReference>
<evidence type="ECO:0000313" key="10">
    <source>
        <dbReference type="Proteomes" id="UP001206312"/>
    </source>
</evidence>
<dbReference type="PANTHER" id="PTHR42743">
    <property type="entry name" value="AMINO-ACID AMINOTRANSFERASE"/>
    <property type="match status" value="1"/>
</dbReference>
<dbReference type="EMBL" id="JAMXIB010000001">
    <property type="protein sequence ID" value="MCO5723364.1"/>
    <property type="molecule type" value="Genomic_DNA"/>
</dbReference>
<comment type="catalytic activity">
    <reaction evidence="7">
        <text>L-isoleucine + 2-oxoglutarate = (S)-3-methyl-2-oxopentanoate + L-glutamate</text>
        <dbReference type="Rhea" id="RHEA:24801"/>
        <dbReference type="ChEBI" id="CHEBI:16810"/>
        <dbReference type="ChEBI" id="CHEBI:29985"/>
        <dbReference type="ChEBI" id="CHEBI:35146"/>
        <dbReference type="ChEBI" id="CHEBI:58045"/>
        <dbReference type="EC" id="2.6.1.42"/>
    </reaction>
</comment>
<evidence type="ECO:0000313" key="9">
    <source>
        <dbReference type="EMBL" id="MCO5723364.1"/>
    </source>
</evidence>
<protein>
    <recommendedName>
        <fullName evidence="5">branched-chain-amino-acid transaminase</fullName>
        <ecNumber evidence="5">2.6.1.42</ecNumber>
    </recommendedName>
</protein>
<sequence>MVNFNGDLLPASSHFTNHHNRGLRYGDALFERIKSTGKSLLFLESHYFRLMASMRQLRMEIPMEFTLEFLQEEIDKTLTAAGLSGKPAGVRLTVFRQDGVGYLPESLEVSYLIEATPLAQATFALGATPFTADLFRDYYLQADGLSRLDHAGKLPQVLASIYARDNGLDTCLLVNHRKEVAGGIHGNLFLRKGNQIKTPPQGSGCAEGVLWKVLLKQKWAENPYEITEAVVSPFELQQADELFLLDSLTGIQPITHYRKAVYGTEASEYFTRGLNELVLTEA</sequence>
<dbReference type="InterPro" id="IPR043132">
    <property type="entry name" value="BCAT-like_C"/>
</dbReference>
<evidence type="ECO:0000256" key="6">
    <source>
        <dbReference type="ARBA" id="ARBA00048212"/>
    </source>
</evidence>
<proteinExistence type="inferred from homology"/>
<comment type="pathway">
    <text evidence="1">Amino-acid biosynthesis; L-isoleucine biosynthesis; L-isoleucine from 2-oxobutanoate: step 4/4.</text>
</comment>
<dbReference type="InterPro" id="IPR001544">
    <property type="entry name" value="Aminotrans_IV"/>
</dbReference>
<dbReference type="InterPro" id="IPR050571">
    <property type="entry name" value="Class-IV_PLP-Dep_Aminotrnsfr"/>
</dbReference>
<dbReference type="EC" id="2.6.1.42" evidence="5"/>
<keyword evidence="9" id="KW-0032">Aminotransferase</keyword>
<dbReference type="InterPro" id="IPR043131">
    <property type="entry name" value="BCAT-like_N"/>
</dbReference>